<dbReference type="GeneID" id="82879225"/>
<dbReference type="InterPro" id="IPR013096">
    <property type="entry name" value="Cupin_2"/>
</dbReference>
<feature type="domain" description="Cupin type-2" evidence="1">
    <location>
        <begin position="29"/>
        <end position="78"/>
    </location>
</feature>
<dbReference type="SUPFAM" id="SSF51182">
    <property type="entry name" value="RmlC-like cupins"/>
    <property type="match status" value="1"/>
</dbReference>
<sequence length="98" mass="10850">MESTGRPQVTPLEEGTLFVTKRMEATEGVSWPRHRASVESVLVVTEGRCIFKFPDADHGVSAGDSLVIPADVWHKIVADPAFTAVHIMPKEIRFTFSQ</sequence>
<organism evidence="2 4">
    <name type="scientific">Corynebacterium flavescens</name>
    <dbReference type="NCBI Taxonomy" id="28028"/>
    <lineage>
        <taxon>Bacteria</taxon>
        <taxon>Bacillati</taxon>
        <taxon>Actinomycetota</taxon>
        <taxon>Actinomycetes</taxon>
        <taxon>Mycobacteriales</taxon>
        <taxon>Corynebacteriaceae</taxon>
        <taxon>Corynebacterium</taxon>
    </lineage>
</organism>
<dbReference type="Proteomes" id="UP000185479">
    <property type="component" value="Chromosome"/>
</dbReference>
<dbReference type="OrthoDB" id="4411894at2"/>
<dbReference type="Proteomes" id="UP000315353">
    <property type="component" value="Unassembled WGS sequence"/>
</dbReference>
<keyword evidence="4" id="KW-1185">Reference proteome</keyword>
<gene>
    <name evidence="3" type="ORF">CFL01nite_23830</name>
    <name evidence="2" type="ORF">CFLV_00615</name>
</gene>
<dbReference type="Pfam" id="PF07883">
    <property type="entry name" value="Cupin_2"/>
    <property type="match status" value="1"/>
</dbReference>
<evidence type="ECO:0000313" key="4">
    <source>
        <dbReference type="Proteomes" id="UP000185479"/>
    </source>
</evidence>
<dbReference type="RefSeq" id="WP_075728853.1">
    <property type="nucleotide sequence ID" value="NZ_BJNB01000064.1"/>
</dbReference>
<reference evidence="2 4" key="1">
    <citation type="submission" date="2014-08" db="EMBL/GenBank/DDBJ databases">
        <title>Complete genome sequence of Corynebacterium flavescens OJ8(T)(=DSM 20296(T)), isolated from cheese.</title>
        <authorList>
            <person name="Ruckert C."/>
            <person name="Albersmeier A."/>
            <person name="Winkler A."/>
            <person name="Kalinowski J."/>
        </authorList>
    </citation>
    <scope>NUCLEOTIDE SEQUENCE [LARGE SCALE GENOMIC DNA]</scope>
    <source>
        <strain evidence="2 4">OJ8</strain>
    </source>
</reference>
<accession>A0A1L7CJ88</accession>
<dbReference type="KEGG" id="cfc:CFLV_00615"/>
<dbReference type="InterPro" id="IPR011051">
    <property type="entry name" value="RmlC_Cupin_sf"/>
</dbReference>
<dbReference type="EMBL" id="BJNB01000064">
    <property type="protein sequence ID" value="GEB98888.1"/>
    <property type="molecule type" value="Genomic_DNA"/>
</dbReference>
<evidence type="ECO:0000313" key="3">
    <source>
        <dbReference type="EMBL" id="GEB98888.1"/>
    </source>
</evidence>
<dbReference type="AlphaFoldDB" id="A0A1L7CJ88"/>
<evidence type="ECO:0000259" key="1">
    <source>
        <dbReference type="Pfam" id="PF07883"/>
    </source>
</evidence>
<proteinExistence type="predicted"/>
<protein>
    <recommendedName>
        <fullName evidence="1">Cupin type-2 domain-containing protein</fullName>
    </recommendedName>
</protein>
<evidence type="ECO:0000313" key="2">
    <source>
        <dbReference type="EMBL" id="APT85853.1"/>
    </source>
</evidence>
<dbReference type="Gene3D" id="2.60.120.10">
    <property type="entry name" value="Jelly Rolls"/>
    <property type="match status" value="1"/>
</dbReference>
<name>A0A1L7CJ88_CORFL</name>
<reference evidence="3 5" key="2">
    <citation type="submission" date="2019-06" db="EMBL/GenBank/DDBJ databases">
        <title>Whole genome shotgun sequence of Corynebacterium flavescens NBRC 14136.</title>
        <authorList>
            <person name="Hosoyama A."/>
            <person name="Uohara A."/>
            <person name="Ohji S."/>
            <person name="Ichikawa N."/>
        </authorList>
    </citation>
    <scope>NUCLEOTIDE SEQUENCE [LARGE SCALE GENOMIC DNA]</scope>
    <source>
        <strain evidence="3 5">NBRC 14136</strain>
    </source>
</reference>
<evidence type="ECO:0000313" key="5">
    <source>
        <dbReference type="Proteomes" id="UP000315353"/>
    </source>
</evidence>
<dbReference type="InterPro" id="IPR014710">
    <property type="entry name" value="RmlC-like_jellyroll"/>
</dbReference>
<dbReference type="EMBL" id="CP009246">
    <property type="protein sequence ID" value="APT85853.1"/>
    <property type="molecule type" value="Genomic_DNA"/>
</dbReference>